<organism evidence="2 4">
    <name type="scientific">Cucumis melo var. makuwa</name>
    <name type="common">Oriental melon</name>
    <dbReference type="NCBI Taxonomy" id="1194695"/>
    <lineage>
        <taxon>Eukaryota</taxon>
        <taxon>Viridiplantae</taxon>
        <taxon>Streptophyta</taxon>
        <taxon>Embryophyta</taxon>
        <taxon>Tracheophyta</taxon>
        <taxon>Spermatophyta</taxon>
        <taxon>Magnoliopsida</taxon>
        <taxon>eudicotyledons</taxon>
        <taxon>Gunneridae</taxon>
        <taxon>Pentapetalae</taxon>
        <taxon>rosids</taxon>
        <taxon>fabids</taxon>
        <taxon>Cucurbitales</taxon>
        <taxon>Cucurbitaceae</taxon>
        <taxon>Benincaseae</taxon>
        <taxon>Cucumis</taxon>
    </lineage>
</organism>
<feature type="region of interest" description="Disordered" evidence="1">
    <location>
        <begin position="151"/>
        <end position="182"/>
    </location>
</feature>
<comment type="caution">
    <text evidence="2">The sequence shown here is derived from an EMBL/GenBank/DDBJ whole genome shotgun (WGS) entry which is preliminary data.</text>
</comment>
<dbReference type="AlphaFoldDB" id="A0A5A7V1Q0"/>
<evidence type="ECO:0000313" key="2">
    <source>
        <dbReference type="EMBL" id="KAA0060406.1"/>
    </source>
</evidence>
<evidence type="ECO:0000313" key="3">
    <source>
        <dbReference type="EMBL" id="TYK22146.1"/>
    </source>
</evidence>
<sequence length="380" mass="42486">MHDKNIVAENVETEPVVSEAHMSEMDYEELDDIPLARLLKKGLFSTAKPTIADVPVTLLHSYKSLSSDDIFIPTLGQPSTTNEEIGKSGHSLPVRFPIQTHSPNDVQQSILDANLVGQSTDNVGENIAEIVHKNPGANVDDHVELTYNSTIDDGVPNVNVPPTESEQASTKSRAKGKKSQESCLNITTETERKKIRLNIPPVPINGISFHLEESVQRWKYVVQRHIADEVNVFNKHHLCSDKHHFCLSVMDLIVKARLSKVIFNVESFYPQLIKEFILNLPLEFNNPSSPDYKIVHIRGLKFKISPIVINGFLGNTMEPNSTLLHPSNDVLTFVLSGRTLSIWPVNEIPRSHLVSNMPFFTKLALPTGSTLHMLPVFLLF</sequence>
<gene>
    <name evidence="3" type="ORF">E5676_scaffold318G001560</name>
    <name evidence="2" type="ORF">E6C27_scaffold22G002180</name>
</gene>
<feature type="compositionally biased region" description="Polar residues" evidence="1">
    <location>
        <begin position="160"/>
        <end position="171"/>
    </location>
</feature>
<dbReference type="EMBL" id="SSTE01005668">
    <property type="protein sequence ID" value="KAA0060406.1"/>
    <property type="molecule type" value="Genomic_DNA"/>
</dbReference>
<protein>
    <recommendedName>
        <fullName evidence="6">Envelope-like protein</fullName>
    </recommendedName>
</protein>
<reference evidence="4 5" key="1">
    <citation type="submission" date="2019-08" db="EMBL/GenBank/DDBJ databases">
        <title>Draft genome sequences of two oriental melons (Cucumis melo L. var makuwa).</title>
        <authorList>
            <person name="Kwon S.-Y."/>
        </authorList>
    </citation>
    <scope>NUCLEOTIDE SEQUENCE [LARGE SCALE GENOMIC DNA]</scope>
    <source>
        <strain evidence="5">cv. Chang Bougi</strain>
        <strain evidence="4">cv. SW 3</strain>
        <tissue evidence="2">Leaf</tissue>
    </source>
</reference>
<accession>A0A5A7V1Q0</accession>
<proteinExistence type="predicted"/>
<evidence type="ECO:0000256" key="1">
    <source>
        <dbReference type="SAM" id="MobiDB-lite"/>
    </source>
</evidence>
<dbReference type="Proteomes" id="UP000321393">
    <property type="component" value="Unassembled WGS sequence"/>
</dbReference>
<dbReference type="EMBL" id="SSTD01005234">
    <property type="protein sequence ID" value="TYK22146.1"/>
    <property type="molecule type" value="Genomic_DNA"/>
</dbReference>
<dbReference type="Proteomes" id="UP000321947">
    <property type="component" value="Unassembled WGS sequence"/>
</dbReference>
<evidence type="ECO:0008006" key="6">
    <source>
        <dbReference type="Google" id="ProtNLM"/>
    </source>
</evidence>
<evidence type="ECO:0000313" key="5">
    <source>
        <dbReference type="Proteomes" id="UP000321947"/>
    </source>
</evidence>
<dbReference type="OrthoDB" id="1436603at2759"/>
<name>A0A5A7V1Q0_CUCMM</name>
<evidence type="ECO:0000313" key="4">
    <source>
        <dbReference type="Proteomes" id="UP000321393"/>
    </source>
</evidence>